<name>A0AAV3RSV6_LITER</name>
<dbReference type="AlphaFoldDB" id="A0AAV3RSV6"/>
<proteinExistence type="predicted"/>
<evidence type="ECO:0000313" key="3">
    <source>
        <dbReference type="Proteomes" id="UP001454036"/>
    </source>
</evidence>
<accession>A0AAV3RSV6</accession>
<reference evidence="2 3" key="1">
    <citation type="submission" date="2024-01" db="EMBL/GenBank/DDBJ databases">
        <title>The complete chloroplast genome sequence of Lithospermum erythrorhizon: insights into the phylogenetic relationship among Boraginaceae species and the maternal lineages of purple gromwells.</title>
        <authorList>
            <person name="Okada T."/>
            <person name="Watanabe K."/>
        </authorList>
    </citation>
    <scope>NUCLEOTIDE SEQUENCE [LARGE SCALE GENOMIC DNA]</scope>
</reference>
<keyword evidence="1" id="KW-0175">Coiled coil</keyword>
<organism evidence="2 3">
    <name type="scientific">Lithospermum erythrorhizon</name>
    <name type="common">Purple gromwell</name>
    <name type="synonym">Lithospermum officinale var. erythrorhizon</name>
    <dbReference type="NCBI Taxonomy" id="34254"/>
    <lineage>
        <taxon>Eukaryota</taxon>
        <taxon>Viridiplantae</taxon>
        <taxon>Streptophyta</taxon>
        <taxon>Embryophyta</taxon>
        <taxon>Tracheophyta</taxon>
        <taxon>Spermatophyta</taxon>
        <taxon>Magnoliopsida</taxon>
        <taxon>eudicotyledons</taxon>
        <taxon>Gunneridae</taxon>
        <taxon>Pentapetalae</taxon>
        <taxon>asterids</taxon>
        <taxon>lamiids</taxon>
        <taxon>Boraginales</taxon>
        <taxon>Boraginaceae</taxon>
        <taxon>Boraginoideae</taxon>
        <taxon>Lithospermeae</taxon>
        <taxon>Lithospermum</taxon>
    </lineage>
</organism>
<protein>
    <submittedName>
        <fullName evidence="2">Uncharacterized protein</fullName>
    </submittedName>
</protein>
<dbReference type="EMBL" id="BAABME010011320">
    <property type="protein sequence ID" value="GAA0183575.1"/>
    <property type="molecule type" value="Genomic_DNA"/>
</dbReference>
<feature type="coiled-coil region" evidence="1">
    <location>
        <begin position="117"/>
        <end position="151"/>
    </location>
</feature>
<evidence type="ECO:0000256" key="1">
    <source>
        <dbReference type="SAM" id="Coils"/>
    </source>
</evidence>
<gene>
    <name evidence="2" type="ORF">LIER_30960</name>
</gene>
<sequence>MLSHPGQPKVSLKSEFKICCSSQGCHCQSCTYLEQHKLDHSRTGAKLKPISFSSLICSMLITQHPTVLKKEDYFGEDLKSLTISDKLMKGKHVIDMEWKATDQTKVVPEGKAAYMLSKAYKEEQQKLEVEIQAKKVKVSELQAKIQALKAIVPPMSITLPLPQLPSLMNC</sequence>
<dbReference type="Proteomes" id="UP001454036">
    <property type="component" value="Unassembled WGS sequence"/>
</dbReference>
<evidence type="ECO:0000313" key="2">
    <source>
        <dbReference type="EMBL" id="GAA0183575.1"/>
    </source>
</evidence>
<keyword evidence="3" id="KW-1185">Reference proteome</keyword>
<comment type="caution">
    <text evidence="2">The sequence shown here is derived from an EMBL/GenBank/DDBJ whole genome shotgun (WGS) entry which is preliminary data.</text>
</comment>